<dbReference type="InterPro" id="IPR003953">
    <property type="entry name" value="FAD-dep_OxRdtase_2_FAD-bd"/>
</dbReference>
<feature type="region of interest" description="Disordered" evidence="5">
    <location>
        <begin position="167"/>
        <end position="193"/>
    </location>
</feature>
<dbReference type="GO" id="GO:0050660">
    <property type="term" value="F:flavin adenine dinucleotide binding"/>
    <property type="evidence" value="ECO:0007669"/>
    <property type="project" value="InterPro"/>
</dbReference>
<sequence>MQQLVAYENTLSARQMDSLNALCDTIWPSLSPPTHNHHLTMLDHSLLTYYTTSASMAATPQRLGGMISQRLQHPALFLLRLALWLLSTWFGTFILCGVLSVSTEFPYLQSFSKVSQKKREKIIRGWSCSSLYLLRMLFQSFKMLVLLVFFTQLNDRYENPAWKAIGYPGPDPDFPNPSKTPPKNSGDDDEDQQGMGMEEAILGPLCRGIVDLTHSKHWVATTLRKHGFNFVSNDQQKSSIIISCDVVVVGSGSGGGVAAGILAKAGYKVLVLEKGDYFARSALSLLEGPTMDQMYEGSGFMATADLGVMILAGSTVGGGSTVNWSASIKTPKHVRKEWCEEEELELFGSGMYEEAMEAVCDRMGVQSEAVEEGLNNCVLRRGCVELGYPVTNIPRNAPADHYCGWCCFGCKDGRKQGTAETWLVDAVDSGNALILPNCKALKVLYSQRSNKKREAIGVVFEHEVENKKKKKKKKKQSYVVKSRVTVVAAGALETPALLRRSGLRNPNIGKHLRLHPVAMAWGYFPEEEEKKRASREG</sequence>
<keyword evidence="4" id="KW-0560">Oxidoreductase</keyword>
<evidence type="ECO:0000313" key="10">
    <source>
        <dbReference type="Proteomes" id="UP001420932"/>
    </source>
</evidence>
<organism evidence="9 10">
    <name type="scientific">Stephania yunnanensis</name>
    <dbReference type="NCBI Taxonomy" id="152371"/>
    <lineage>
        <taxon>Eukaryota</taxon>
        <taxon>Viridiplantae</taxon>
        <taxon>Streptophyta</taxon>
        <taxon>Embryophyta</taxon>
        <taxon>Tracheophyta</taxon>
        <taxon>Spermatophyta</taxon>
        <taxon>Magnoliopsida</taxon>
        <taxon>Ranunculales</taxon>
        <taxon>Menispermaceae</taxon>
        <taxon>Menispermoideae</taxon>
        <taxon>Cissampelideae</taxon>
        <taxon>Stephania</taxon>
    </lineage>
</organism>
<keyword evidence="6" id="KW-0472">Membrane</keyword>
<name>A0AAP0ITK4_9MAGN</name>
<evidence type="ECO:0000256" key="2">
    <source>
        <dbReference type="ARBA" id="ARBA00022630"/>
    </source>
</evidence>
<keyword evidence="3" id="KW-0274">FAD</keyword>
<keyword evidence="10" id="KW-1185">Reference proteome</keyword>
<dbReference type="GO" id="GO:0016614">
    <property type="term" value="F:oxidoreductase activity, acting on CH-OH group of donors"/>
    <property type="evidence" value="ECO:0007669"/>
    <property type="project" value="InterPro"/>
</dbReference>
<dbReference type="SUPFAM" id="SSF51905">
    <property type="entry name" value="FAD/NAD(P)-binding domain"/>
    <property type="match status" value="1"/>
</dbReference>
<evidence type="ECO:0000256" key="4">
    <source>
        <dbReference type="ARBA" id="ARBA00023002"/>
    </source>
</evidence>
<reference evidence="9 10" key="1">
    <citation type="submission" date="2024-01" db="EMBL/GenBank/DDBJ databases">
        <title>Genome assemblies of Stephania.</title>
        <authorList>
            <person name="Yang L."/>
        </authorList>
    </citation>
    <scope>NUCLEOTIDE SEQUENCE [LARGE SCALE GENOMIC DNA]</scope>
    <source>
        <strain evidence="9">YNDBR</strain>
        <tissue evidence="9">Leaf</tissue>
    </source>
</reference>
<comment type="caution">
    <text evidence="9">The sequence shown here is derived from an EMBL/GenBank/DDBJ whole genome shotgun (WGS) entry which is preliminary data.</text>
</comment>
<evidence type="ECO:0000256" key="1">
    <source>
        <dbReference type="ARBA" id="ARBA00010790"/>
    </source>
</evidence>
<feature type="domain" description="FAD-dependent oxidoreductase 2 FAD-binding" evidence="8">
    <location>
        <begin position="245"/>
        <end position="278"/>
    </location>
</feature>
<dbReference type="Pfam" id="PF00732">
    <property type="entry name" value="GMC_oxred_N"/>
    <property type="match status" value="1"/>
</dbReference>
<dbReference type="Gene3D" id="3.50.50.60">
    <property type="entry name" value="FAD/NAD(P)-binding domain"/>
    <property type="match status" value="1"/>
</dbReference>
<dbReference type="Pfam" id="PF00890">
    <property type="entry name" value="FAD_binding_2"/>
    <property type="match status" value="1"/>
</dbReference>
<evidence type="ECO:0000256" key="3">
    <source>
        <dbReference type="ARBA" id="ARBA00022827"/>
    </source>
</evidence>
<evidence type="ECO:0000259" key="7">
    <source>
        <dbReference type="Pfam" id="PF00732"/>
    </source>
</evidence>
<feature type="domain" description="Glucose-methanol-choline oxidoreductase N-terminal" evidence="7">
    <location>
        <begin position="291"/>
        <end position="517"/>
    </location>
</feature>
<evidence type="ECO:0000259" key="8">
    <source>
        <dbReference type="Pfam" id="PF00890"/>
    </source>
</evidence>
<dbReference type="Proteomes" id="UP001420932">
    <property type="component" value="Unassembled WGS sequence"/>
</dbReference>
<evidence type="ECO:0000313" key="9">
    <source>
        <dbReference type="EMBL" id="KAK9120316.1"/>
    </source>
</evidence>
<keyword evidence="2" id="KW-0285">Flavoprotein</keyword>
<gene>
    <name evidence="9" type="ORF">Syun_017933</name>
</gene>
<dbReference type="InterPro" id="IPR036188">
    <property type="entry name" value="FAD/NAD-bd_sf"/>
</dbReference>
<feature type="transmembrane region" description="Helical" evidence="6">
    <location>
        <begin position="81"/>
        <end position="108"/>
    </location>
</feature>
<evidence type="ECO:0008006" key="11">
    <source>
        <dbReference type="Google" id="ProtNLM"/>
    </source>
</evidence>
<keyword evidence="6" id="KW-1133">Transmembrane helix</keyword>
<evidence type="ECO:0000256" key="5">
    <source>
        <dbReference type="SAM" id="MobiDB-lite"/>
    </source>
</evidence>
<accession>A0AAP0ITK4</accession>
<evidence type="ECO:0000256" key="6">
    <source>
        <dbReference type="SAM" id="Phobius"/>
    </source>
</evidence>
<dbReference type="AlphaFoldDB" id="A0AAP0ITK4"/>
<dbReference type="PANTHER" id="PTHR46056:SF4">
    <property type="entry name" value="LONG-CHAIN-ALCOHOL OXIDASE FAO4A"/>
    <property type="match status" value="1"/>
</dbReference>
<dbReference type="EMBL" id="JBBNAF010000008">
    <property type="protein sequence ID" value="KAK9120316.1"/>
    <property type="molecule type" value="Genomic_DNA"/>
</dbReference>
<comment type="similarity">
    <text evidence="1">Belongs to the GMC oxidoreductase family.</text>
</comment>
<keyword evidence="6" id="KW-0812">Transmembrane</keyword>
<dbReference type="InterPro" id="IPR000172">
    <property type="entry name" value="GMC_OxRdtase_N"/>
</dbReference>
<protein>
    <recommendedName>
        <fullName evidence="11">Long-chain-alcohol oxidase</fullName>
    </recommendedName>
</protein>
<dbReference type="PANTHER" id="PTHR46056">
    <property type="entry name" value="LONG-CHAIN-ALCOHOL OXIDASE"/>
    <property type="match status" value="1"/>
</dbReference>
<feature type="compositionally biased region" description="Pro residues" evidence="5">
    <location>
        <begin position="169"/>
        <end position="180"/>
    </location>
</feature>
<proteinExistence type="inferred from homology"/>